<reference evidence="1" key="1">
    <citation type="submission" date="2022-02" db="EMBL/GenBank/DDBJ databases">
        <title>The genetically variable rfb locus in Leptospira is a mobile cassette and a molecular signature of serovar identity.</title>
        <authorList>
            <person name="Nieves C."/>
            <person name="Vincent A.T."/>
            <person name="Zarantonelli L."/>
            <person name="Picardeau M."/>
            <person name="Veyrier F.J."/>
            <person name="Buschiazzo A."/>
        </authorList>
    </citation>
    <scope>NUCLEOTIDE SEQUENCE</scope>
    <source>
        <strain evidence="1">IP1512017</strain>
    </source>
</reference>
<sequence>MKAVEFIKKYEITSALAAGFLNHLRRTPEEDVNEEILKNAYQEFSGINLGKMKNSTWEQETVHMEEEILLKEM</sequence>
<evidence type="ECO:0000313" key="2">
    <source>
        <dbReference type="Proteomes" id="UP000829829"/>
    </source>
</evidence>
<proteinExistence type="predicted"/>
<name>A0A9Q8RF74_9LEPT</name>
<dbReference type="Proteomes" id="UP000829829">
    <property type="component" value="Chromosome 1"/>
</dbReference>
<dbReference type="EMBL" id="CP091957">
    <property type="protein sequence ID" value="UOG56821.1"/>
    <property type="molecule type" value="Genomic_DNA"/>
</dbReference>
<evidence type="ECO:0000313" key="1">
    <source>
        <dbReference type="EMBL" id="UOG56821.1"/>
    </source>
</evidence>
<gene>
    <name evidence="1" type="ORF">MAL03_00930</name>
</gene>
<dbReference type="RefSeq" id="WP_002152568.1">
    <property type="nucleotide sequence ID" value="NZ_CP091928.1"/>
</dbReference>
<protein>
    <submittedName>
        <fullName evidence="1">Uncharacterized protein</fullName>
    </submittedName>
</protein>
<dbReference type="AlphaFoldDB" id="A0A9Q8RF74"/>
<organism evidence="1 2">
    <name type="scientific">Leptospira noguchii</name>
    <dbReference type="NCBI Taxonomy" id="28182"/>
    <lineage>
        <taxon>Bacteria</taxon>
        <taxon>Pseudomonadati</taxon>
        <taxon>Spirochaetota</taxon>
        <taxon>Spirochaetia</taxon>
        <taxon>Leptospirales</taxon>
        <taxon>Leptospiraceae</taxon>
        <taxon>Leptospira</taxon>
    </lineage>
</organism>
<accession>A0A9Q8RF74</accession>